<dbReference type="PANTHER" id="PTHR43227:SF7">
    <property type="entry name" value="ARABINOOLIGOSACCHARIDES TRANSPORT SYSTEM PERMEASE PROTEIN ARAP"/>
    <property type="match status" value="1"/>
</dbReference>
<dbReference type="AlphaFoldDB" id="A0A8I0A9V7"/>
<dbReference type="InterPro" id="IPR035906">
    <property type="entry name" value="MetI-like_sf"/>
</dbReference>
<feature type="transmembrane region" description="Helical" evidence="7">
    <location>
        <begin position="12"/>
        <end position="36"/>
    </location>
</feature>
<keyword evidence="10" id="KW-1185">Reference proteome</keyword>
<dbReference type="Gene3D" id="1.10.3720.10">
    <property type="entry name" value="MetI-like"/>
    <property type="match status" value="1"/>
</dbReference>
<organism evidence="9 10">
    <name type="scientific">Clostridium lentum</name>
    <dbReference type="NCBI Taxonomy" id="2763037"/>
    <lineage>
        <taxon>Bacteria</taxon>
        <taxon>Bacillati</taxon>
        <taxon>Bacillota</taxon>
        <taxon>Clostridia</taxon>
        <taxon>Eubacteriales</taxon>
        <taxon>Clostridiaceae</taxon>
        <taxon>Clostridium</taxon>
    </lineage>
</organism>
<dbReference type="InterPro" id="IPR050809">
    <property type="entry name" value="UgpAE/MalFG_permease"/>
</dbReference>
<evidence type="ECO:0000256" key="7">
    <source>
        <dbReference type="RuleBase" id="RU363032"/>
    </source>
</evidence>
<reference evidence="9" key="1">
    <citation type="submission" date="2020-08" db="EMBL/GenBank/DDBJ databases">
        <title>Genome public.</title>
        <authorList>
            <person name="Liu C."/>
            <person name="Sun Q."/>
        </authorList>
    </citation>
    <scope>NUCLEOTIDE SEQUENCE</scope>
    <source>
        <strain evidence="9">NSJ-42</strain>
    </source>
</reference>
<dbReference type="PROSITE" id="PS50928">
    <property type="entry name" value="ABC_TM1"/>
    <property type="match status" value="1"/>
</dbReference>
<gene>
    <name evidence="9" type="ORF">H8R92_10670</name>
</gene>
<dbReference type="GO" id="GO:0055085">
    <property type="term" value="P:transmembrane transport"/>
    <property type="evidence" value="ECO:0007669"/>
    <property type="project" value="InterPro"/>
</dbReference>
<evidence type="ECO:0000256" key="6">
    <source>
        <dbReference type="ARBA" id="ARBA00023136"/>
    </source>
</evidence>
<sequence length="287" mass="33113">MEKLKKRKRKKYEMEGCFFILPSLIGVSIFILIPFADVVIRSFQSPITREFVFFKNYMEVFKNAAFKLAATNTIKFVFICIPLLLIISLIIAVLMQRFVRNAYIIKTAFLIPMAVPIASIVLIWKIIFHENGALSSWLVKVGGHGFDWMNTKFAFWILVFSYIWKNLGYNIVLWLAGLSCIPESVYEAARVDGASEWKCFTQITLPNLKTTLYTVAVLSLLNSFKVFREAYLIGGDYPDKSMYVLQHLFNNWFRDLSFGKMSAGSVIMAIVIYILIALLQKVWEREN</sequence>
<comment type="similarity">
    <text evidence="7">Belongs to the binding-protein-dependent transport system permease family.</text>
</comment>
<keyword evidence="2 7" id="KW-0813">Transport</keyword>
<dbReference type="Pfam" id="PF00528">
    <property type="entry name" value="BPD_transp_1"/>
    <property type="match status" value="1"/>
</dbReference>
<feature type="transmembrane region" description="Helical" evidence="7">
    <location>
        <begin position="107"/>
        <end position="127"/>
    </location>
</feature>
<evidence type="ECO:0000256" key="3">
    <source>
        <dbReference type="ARBA" id="ARBA00022475"/>
    </source>
</evidence>
<dbReference type="InterPro" id="IPR000515">
    <property type="entry name" value="MetI-like"/>
</dbReference>
<evidence type="ECO:0000256" key="1">
    <source>
        <dbReference type="ARBA" id="ARBA00004651"/>
    </source>
</evidence>
<dbReference type="EMBL" id="JACOOQ010000018">
    <property type="protein sequence ID" value="MBC5640877.1"/>
    <property type="molecule type" value="Genomic_DNA"/>
</dbReference>
<evidence type="ECO:0000313" key="9">
    <source>
        <dbReference type="EMBL" id="MBC5640877.1"/>
    </source>
</evidence>
<keyword evidence="6 7" id="KW-0472">Membrane</keyword>
<name>A0A8I0A9V7_9CLOT</name>
<feature type="transmembrane region" description="Helical" evidence="7">
    <location>
        <begin position="153"/>
        <end position="176"/>
    </location>
</feature>
<keyword evidence="5 7" id="KW-1133">Transmembrane helix</keyword>
<feature type="transmembrane region" description="Helical" evidence="7">
    <location>
        <begin position="76"/>
        <end position="95"/>
    </location>
</feature>
<dbReference type="CDD" id="cd06261">
    <property type="entry name" value="TM_PBP2"/>
    <property type="match status" value="1"/>
</dbReference>
<keyword evidence="4 7" id="KW-0812">Transmembrane</keyword>
<comment type="subcellular location">
    <subcellularLocation>
        <location evidence="1 7">Cell membrane</location>
        <topology evidence="1 7">Multi-pass membrane protein</topology>
    </subcellularLocation>
</comment>
<evidence type="ECO:0000259" key="8">
    <source>
        <dbReference type="PROSITE" id="PS50928"/>
    </source>
</evidence>
<proteinExistence type="inferred from homology"/>
<evidence type="ECO:0000313" key="10">
    <source>
        <dbReference type="Proteomes" id="UP000662088"/>
    </source>
</evidence>
<keyword evidence="3" id="KW-1003">Cell membrane</keyword>
<evidence type="ECO:0000256" key="5">
    <source>
        <dbReference type="ARBA" id="ARBA00022989"/>
    </source>
</evidence>
<feature type="transmembrane region" description="Helical" evidence="7">
    <location>
        <begin position="263"/>
        <end position="283"/>
    </location>
</feature>
<comment type="caution">
    <text evidence="9">The sequence shown here is derived from an EMBL/GenBank/DDBJ whole genome shotgun (WGS) entry which is preliminary data.</text>
</comment>
<dbReference type="PANTHER" id="PTHR43227">
    <property type="entry name" value="BLL4140 PROTEIN"/>
    <property type="match status" value="1"/>
</dbReference>
<evidence type="ECO:0000256" key="2">
    <source>
        <dbReference type="ARBA" id="ARBA00022448"/>
    </source>
</evidence>
<dbReference type="RefSeq" id="WP_022212660.1">
    <property type="nucleotide sequence ID" value="NZ_JACOOQ010000018.1"/>
</dbReference>
<dbReference type="SUPFAM" id="SSF161098">
    <property type="entry name" value="MetI-like"/>
    <property type="match status" value="1"/>
</dbReference>
<dbReference type="Proteomes" id="UP000662088">
    <property type="component" value="Unassembled WGS sequence"/>
</dbReference>
<dbReference type="GO" id="GO:0005886">
    <property type="term" value="C:plasma membrane"/>
    <property type="evidence" value="ECO:0007669"/>
    <property type="project" value="UniProtKB-SubCell"/>
</dbReference>
<accession>A0A8I0A9V7</accession>
<feature type="domain" description="ABC transmembrane type-1" evidence="8">
    <location>
        <begin position="70"/>
        <end position="279"/>
    </location>
</feature>
<protein>
    <submittedName>
        <fullName evidence="9">Sugar ABC transporter permease</fullName>
    </submittedName>
</protein>
<evidence type="ECO:0000256" key="4">
    <source>
        <dbReference type="ARBA" id="ARBA00022692"/>
    </source>
</evidence>